<gene>
    <name evidence="1" type="ORF">UFOPK2342_00224</name>
    <name evidence="2" type="ORF">UFOPK3266_00054</name>
    <name evidence="3" type="ORF">UFOPK4367_00698</name>
</gene>
<dbReference type="SUPFAM" id="SSF109998">
    <property type="entry name" value="Triger factor/SurA peptide-binding domain-like"/>
    <property type="match status" value="1"/>
</dbReference>
<evidence type="ECO:0000313" key="2">
    <source>
        <dbReference type="EMBL" id="CAB4840091.1"/>
    </source>
</evidence>
<evidence type="ECO:0000313" key="3">
    <source>
        <dbReference type="EMBL" id="CAB5074952.1"/>
    </source>
</evidence>
<dbReference type="EMBL" id="CAFBAA010000001">
    <property type="protein sequence ID" value="CAB4840091.1"/>
    <property type="molecule type" value="Genomic_DNA"/>
</dbReference>
<name>A0A6J6M462_9ZZZZ</name>
<proteinExistence type="predicted"/>
<sequence>MRRLALALVLLVGVAGCASDVGVAAQVGEKTIKIAEVQASVNSIIALRNKLKSAADPNISDLSRGQLRFHMLSALIDDVAAQLKIVATPAEIDARKKAIRDQLGGQEAVDKAMSDAGIAAEDFSRYLTDVIIEDKVGALLAANAAAGAEGDAARGAAIQNAIRTVAKSLTVKVNPRYGTWDAEKVDVVQLDTTGGSVSPLG</sequence>
<dbReference type="AlphaFoldDB" id="A0A6J6M462"/>
<organism evidence="1">
    <name type="scientific">freshwater metagenome</name>
    <dbReference type="NCBI Taxonomy" id="449393"/>
    <lineage>
        <taxon>unclassified sequences</taxon>
        <taxon>metagenomes</taxon>
        <taxon>ecological metagenomes</taxon>
    </lineage>
</organism>
<accession>A0A6J6M462</accession>
<dbReference type="EMBL" id="CAEZXB010000002">
    <property type="protein sequence ID" value="CAB4667525.1"/>
    <property type="molecule type" value="Genomic_DNA"/>
</dbReference>
<dbReference type="PROSITE" id="PS51257">
    <property type="entry name" value="PROKAR_LIPOPROTEIN"/>
    <property type="match status" value="1"/>
</dbReference>
<protein>
    <submittedName>
        <fullName evidence="1">Unannotated protein</fullName>
    </submittedName>
</protein>
<dbReference type="EMBL" id="CAFBRC010000036">
    <property type="protein sequence ID" value="CAB5074952.1"/>
    <property type="molecule type" value="Genomic_DNA"/>
</dbReference>
<dbReference type="InterPro" id="IPR027304">
    <property type="entry name" value="Trigger_fact/SurA_dom_sf"/>
</dbReference>
<reference evidence="1" key="1">
    <citation type="submission" date="2020-05" db="EMBL/GenBank/DDBJ databases">
        <authorList>
            <person name="Chiriac C."/>
            <person name="Salcher M."/>
            <person name="Ghai R."/>
            <person name="Kavagutti S V."/>
        </authorList>
    </citation>
    <scope>NUCLEOTIDE SEQUENCE</scope>
</reference>
<evidence type="ECO:0000313" key="1">
    <source>
        <dbReference type="EMBL" id="CAB4667525.1"/>
    </source>
</evidence>